<dbReference type="RefSeq" id="WP_386100118.1">
    <property type="nucleotide sequence ID" value="NZ_JBHUOZ010000003.1"/>
</dbReference>
<reference evidence="2" key="1">
    <citation type="journal article" date="2019" name="Int. J. Syst. Evol. Microbiol.">
        <title>The Global Catalogue of Microorganisms (GCM) 10K type strain sequencing project: providing services to taxonomists for standard genome sequencing and annotation.</title>
        <authorList>
            <consortium name="The Broad Institute Genomics Platform"/>
            <consortium name="The Broad Institute Genome Sequencing Center for Infectious Disease"/>
            <person name="Wu L."/>
            <person name="Ma J."/>
        </authorList>
    </citation>
    <scope>NUCLEOTIDE SEQUENCE [LARGE SCALE GENOMIC DNA]</scope>
    <source>
        <strain evidence="2">KCTC 23299</strain>
    </source>
</reference>
<dbReference type="EMBL" id="JBHUOZ010000003">
    <property type="protein sequence ID" value="MFD2920888.1"/>
    <property type="molecule type" value="Genomic_DNA"/>
</dbReference>
<name>A0ABW6AAY5_9BACT</name>
<protein>
    <submittedName>
        <fullName evidence="1">Uncharacterized protein</fullName>
    </submittedName>
</protein>
<comment type="caution">
    <text evidence="1">The sequence shown here is derived from an EMBL/GenBank/DDBJ whole genome shotgun (WGS) entry which is preliminary data.</text>
</comment>
<proteinExistence type="predicted"/>
<organism evidence="1 2">
    <name type="scientific">Terrimonas rubra</name>
    <dbReference type="NCBI Taxonomy" id="1035890"/>
    <lineage>
        <taxon>Bacteria</taxon>
        <taxon>Pseudomonadati</taxon>
        <taxon>Bacteroidota</taxon>
        <taxon>Chitinophagia</taxon>
        <taxon>Chitinophagales</taxon>
        <taxon>Chitinophagaceae</taxon>
        <taxon>Terrimonas</taxon>
    </lineage>
</organism>
<sequence length="115" mass="13493">MKSVDFFIDKANEYIETATSLSLNLIPRLKFSDGINKSYELEAQERNLSDLYLKVRLLFSEFENGDIFFSELKPMYDETGLSKLFPNFEEDKLTKTKHILELFIGHINEFKKEAL</sequence>
<accession>A0ABW6AAY5</accession>
<evidence type="ECO:0000313" key="2">
    <source>
        <dbReference type="Proteomes" id="UP001597511"/>
    </source>
</evidence>
<keyword evidence="2" id="KW-1185">Reference proteome</keyword>
<gene>
    <name evidence="1" type="ORF">ACFS6H_14285</name>
</gene>
<dbReference type="Proteomes" id="UP001597511">
    <property type="component" value="Unassembled WGS sequence"/>
</dbReference>
<evidence type="ECO:0000313" key="1">
    <source>
        <dbReference type="EMBL" id="MFD2920888.1"/>
    </source>
</evidence>